<protein>
    <recommendedName>
        <fullName evidence="9">MobA/MobL protein domain-containing protein</fullName>
    </recommendedName>
</protein>
<sequence length="687" mass="81003">MAIYHFSGQIMNKISKQGKYKSPLACAAYRSGDKLHDEKEDIDFYYMRKVKPVTHILAPNHAPSWVYDREKLWNEVNRIEKNINSQFAREFNVALPIELSREEQEKLTLDFCQTAFVEKGMVADIAIHRDDESNPHFHVMLTMRPFNEDGTWGHKAKRQYKFDENGNHVLDKNGKKAFVKVPTTDWNEKKTFENWRKLWAEKANEYLEMNGFVERISHLSHRDNGFETLPTKHEGYVARKMVSKGKESDLILHNEKIKQYNKIVTELNKYKRQKEKVVYENKFVRRFSPSEKKMLSSIAKELKMFVSYSSLLERKEQLLKWSKSIRFKPDNEEKFKMLNRIEKENELIEQAEQILNQESERFIKANYPTWDLNSLEEHEKISIVDETIKQNKILSEDEIDMILDESNEEYLHSKIHEILENRYAFVLAIDKKMNELNTQRNKLETLMNINSADFENSLKKASIEFPNEIKVLKQNVKAINDLYEAKDLVEELYNLEMKKLYPEHDSSHLSLEEKEILIVGYEYYEQPITLELLESGELRNYTTTEQKEIIQLLTNKNDSNRFKTLKTLYPNFQFYNPRYVLLFKEECIHNIDNLDKESIDKLKSIDPVKMAHSKLNNSSILENYNYSLDEQIASHSAGSSIVPGYVAGGILSALTKNRSYASKKQFEEDLKRKNRKKKNVHRGGHSI</sequence>
<evidence type="ECO:0000256" key="3">
    <source>
        <dbReference type="SAM" id="Coils"/>
    </source>
</evidence>
<feature type="region of interest" description="Disordered" evidence="4">
    <location>
        <begin position="665"/>
        <end position="687"/>
    </location>
</feature>
<evidence type="ECO:0000256" key="4">
    <source>
        <dbReference type="SAM" id="MobiDB-lite"/>
    </source>
</evidence>
<dbReference type="EMBL" id="PIQO01000023">
    <property type="protein sequence ID" value="PKR83075.1"/>
    <property type="molecule type" value="Genomic_DNA"/>
</dbReference>
<organism evidence="7 8">
    <name type="scientific">Heyndrickxia camelliae</name>
    <dbReference type="NCBI Taxonomy" id="1707093"/>
    <lineage>
        <taxon>Bacteria</taxon>
        <taxon>Bacillati</taxon>
        <taxon>Bacillota</taxon>
        <taxon>Bacilli</taxon>
        <taxon>Bacillales</taxon>
        <taxon>Bacillaceae</taxon>
        <taxon>Heyndrickxia</taxon>
    </lineage>
</organism>
<feature type="coiled-coil region" evidence="3">
    <location>
        <begin position="331"/>
        <end position="361"/>
    </location>
</feature>
<dbReference type="Gene3D" id="1.20.58.1730">
    <property type="match status" value="1"/>
</dbReference>
<keyword evidence="3" id="KW-0175">Coiled coil</keyword>
<evidence type="ECO:0000259" key="5">
    <source>
        <dbReference type="Pfam" id="PF03389"/>
    </source>
</evidence>
<evidence type="ECO:0000259" key="6">
    <source>
        <dbReference type="Pfam" id="PF18208"/>
    </source>
</evidence>
<dbReference type="AlphaFoldDB" id="A0A2N3LES8"/>
<keyword evidence="2" id="KW-0184">Conjugation</keyword>
<keyword evidence="8" id="KW-1185">Reference proteome</keyword>
<accession>A0A2N3LES8</accession>
<name>A0A2N3LES8_9BACI</name>
<dbReference type="OrthoDB" id="1826980at2"/>
<dbReference type="RefSeq" id="WP_101356220.1">
    <property type="nucleotide sequence ID" value="NZ_PIQO01000023.1"/>
</dbReference>
<feature type="domain" description="Nicking enzyme C-terminal middle helical" evidence="6">
    <location>
        <begin position="286"/>
        <end position="393"/>
    </location>
</feature>
<reference evidence="7 8" key="1">
    <citation type="submission" date="2017-11" db="EMBL/GenBank/DDBJ databases">
        <title>Bacillus camelliae sp. nov., isolated from pu'er tea.</title>
        <authorList>
            <person name="Niu L."/>
        </authorList>
    </citation>
    <scope>NUCLEOTIDE SEQUENCE [LARGE SCALE GENOMIC DNA]</scope>
    <source>
        <strain evidence="7 8">7578-1</strain>
    </source>
</reference>
<feature type="compositionally biased region" description="Basic residues" evidence="4">
    <location>
        <begin position="672"/>
        <end position="687"/>
    </location>
</feature>
<dbReference type="Pfam" id="PF03389">
    <property type="entry name" value="MobA_MobL"/>
    <property type="match status" value="1"/>
</dbReference>
<proteinExistence type="inferred from homology"/>
<feature type="domain" description="MobA/MobL protein" evidence="5">
    <location>
        <begin position="21"/>
        <end position="243"/>
    </location>
</feature>
<evidence type="ECO:0000313" key="7">
    <source>
        <dbReference type="EMBL" id="PKR83075.1"/>
    </source>
</evidence>
<comment type="caution">
    <text evidence="7">The sequence shown here is derived from an EMBL/GenBank/DDBJ whole genome shotgun (WGS) entry which is preliminary data.</text>
</comment>
<evidence type="ECO:0008006" key="9">
    <source>
        <dbReference type="Google" id="ProtNLM"/>
    </source>
</evidence>
<evidence type="ECO:0000256" key="2">
    <source>
        <dbReference type="ARBA" id="ARBA00022971"/>
    </source>
</evidence>
<dbReference type="Proteomes" id="UP000233440">
    <property type="component" value="Unassembled WGS sequence"/>
</dbReference>
<dbReference type="InterPro" id="IPR040834">
    <property type="entry name" value="NES_C_h"/>
</dbReference>
<dbReference type="InterPro" id="IPR005053">
    <property type="entry name" value="MobA_MobL"/>
</dbReference>
<dbReference type="Pfam" id="PF18208">
    <property type="entry name" value="NES_C_h"/>
    <property type="match status" value="1"/>
</dbReference>
<dbReference type="Gene3D" id="3.30.930.30">
    <property type="match status" value="1"/>
</dbReference>
<dbReference type="NCBIfam" id="NF041496">
    <property type="entry name" value="MobQ"/>
    <property type="match status" value="1"/>
</dbReference>
<gene>
    <name evidence="7" type="ORF">CWO92_21295</name>
</gene>
<comment type="similarity">
    <text evidence="1">Belongs to the MobA/MobL family.</text>
</comment>
<evidence type="ECO:0000256" key="1">
    <source>
        <dbReference type="ARBA" id="ARBA00010873"/>
    </source>
</evidence>
<evidence type="ECO:0000313" key="8">
    <source>
        <dbReference type="Proteomes" id="UP000233440"/>
    </source>
</evidence>